<dbReference type="STRING" id="200361.A0A453EVU5"/>
<dbReference type="AlphaFoldDB" id="A0A453EVU5"/>
<dbReference type="EnsemblPlants" id="AET3Gv20484600.31">
    <property type="protein sequence ID" value="AET3Gv20484600.31"/>
    <property type="gene ID" value="AET3Gv20484600"/>
</dbReference>
<evidence type="ECO:0000313" key="1">
    <source>
        <dbReference type="EnsemblPlants" id="AET3Gv20484600.31"/>
    </source>
</evidence>
<organism evidence="1 2">
    <name type="scientific">Aegilops tauschii subsp. strangulata</name>
    <name type="common">Goatgrass</name>
    <dbReference type="NCBI Taxonomy" id="200361"/>
    <lineage>
        <taxon>Eukaryota</taxon>
        <taxon>Viridiplantae</taxon>
        <taxon>Streptophyta</taxon>
        <taxon>Embryophyta</taxon>
        <taxon>Tracheophyta</taxon>
        <taxon>Spermatophyta</taxon>
        <taxon>Magnoliopsida</taxon>
        <taxon>Liliopsida</taxon>
        <taxon>Poales</taxon>
        <taxon>Poaceae</taxon>
        <taxon>BOP clade</taxon>
        <taxon>Pooideae</taxon>
        <taxon>Triticodae</taxon>
        <taxon>Triticeae</taxon>
        <taxon>Triticinae</taxon>
        <taxon>Aegilops</taxon>
    </lineage>
</organism>
<reference evidence="1" key="5">
    <citation type="journal article" date="2021" name="G3 (Bethesda)">
        <title>Aegilops tauschii genome assembly Aet v5.0 features greater sequence contiguity and improved annotation.</title>
        <authorList>
            <person name="Wang L."/>
            <person name="Zhu T."/>
            <person name="Rodriguez J.C."/>
            <person name="Deal K.R."/>
            <person name="Dubcovsky J."/>
            <person name="McGuire P.E."/>
            <person name="Lux T."/>
            <person name="Spannagl M."/>
            <person name="Mayer K.F.X."/>
            <person name="Baldrich P."/>
            <person name="Meyers B.C."/>
            <person name="Huo N."/>
            <person name="Gu Y.Q."/>
            <person name="Zhou H."/>
            <person name="Devos K.M."/>
            <person name="Bennetzen J.L."/>
            <person name="Unver T."/>
            <person name="Budak H."/>
            <person name="Gulick P.J."/>
            <person name="Galiba G."/>
            <person name="Kalapos B."/>
            <person name="Nelson D.R."/>
            <person name="Li P."/>
            <person name="You F.M."/>
            <person name="Luo M.C."/>
            <person name="Dvorak J."/>
        </authorList>
    </citation>
    <scope>NUCLEOTIDE SEQUENCE [LARGE SCALE GENOMIC DNA]</scope>
    <source>
        <strain evidence="1">cv. AL8/78</strain>
    </source>
</reference>
<protein>
    <submittedName>
        <fullName evidence="1">Uncharacterized protein</fullName>
    </submittedName>
</protein>
<evidence type="ECO:0000313" key="2">
    <source>
        <dbReference type="Proteomes" id="UP000015105"/>
    </source>
</evidence>
<accession>A0A453EVU5</accession>
<sequence length="181" mass="20195">SSRRPRPAPLALPPYLFPAERPIHLTQRATPRLGSPGGERGSEQSFSWIDRYMCDCVCLFLSWLIEPPLRALPRPLGSSSPQAGMARALDGRNGRIKEAARDGGSRALHAVASHGRMPLCVYLLEKHVQRKCQRTFGHSFFLFSQQVSSLSTSICAISNHRSRILNIFLYDIQPVIVQAFV</sequence>
<dbReference type="Gramene" id="AET3Gv20484600.31">
    <property type="protein sequence ID" value="AET3Gv20484600.31"/>
    <property type="gene ID" value="AET3Gv20484600"/>
</dbReference>
<name>A0A453EVU5_AEGTS</name>
<keyword evidence="2" id="KW-1185">Reference proteome</keyword>
<reference evidence="2" key="2">
    <citation type="journal article" date="2017" name="Nat. Plants">
        <title>The Aegilops tauschii genome reveals multiple impacts of transposons.</title>
        <authorList>
            <person name="Zhao G."/>
            <person name="Zou C."/>
            <person name="Li K."/>
            <person name="Wang K."/>
            <person name="Li T."/>
            <person name="Gao L."/>
            <person name="Zhang X."/>
            <person name="Wang H."/>
            <person name="Yang Z."/>
            <person name="Liu X."/>
            <person name="Jiang W."/>
            <person name="Mao L."/>
            <person name="Kong X."/>
            <person name="Jiao Y."/>
            <person name="Jia J."/>
        </authorList>
    </citation>
    <scope>NUCLEOTIDE SEQUENCE [LARGE SCALE GENOMIC DNA]</scope>
    <source>
        <strain evidence="2">cv. AL8/78</strain>
    </source>
</reference>
<dbReference type="Proteomes" id="UP000015105">
    <property type="component" value="Chromosome 3D"/>
</dbReference>
<reference evidence="2" key="1">
    <citation type="journal article" date="2014" name="Science">
        <title>Ancient hybridizations among the ancestral genomes of bread wheat.</title>
        <authorList>
            <consortium name="International Wheat Genome Sequencing Consortium,"/>
            <person name="Marcussen T."/>
            <person name="Sandve S.R."/>
            <person name="Heier L."/>
            <person name="Spannagl M."/>
            <person name="Pfeifer M."/>
            <person name="Jakobsen K.S."/>
            <person name="Wulff B.B."/>
            <person name="Steuernagel B."/>
            <person name="Mayer K.F."/>
            <person name="Olsen O.A."/>
        </authorList>
    </citation>
    <scope>NUCLEOTIDE SEQUENCE [LARGE SCALE GENOMIC DNA]</scope>
    <source>
        <strain evidence="2">cv. AL8/78</strain>
    </source>
</reference>
<reference evidence="1" key="3">
    <citation type="journal article" date="2017" name="Nature">
        <title>Genome sequence of the progenitor of the wheat D genome Aegilops tauschii.</title>
        <authorList>
            <person name="Luo M.C."/>
            <person name="Gu Y.Q."/>
            <person name="Puiu D."/>
            <person name="Wang H."/>
            <person name="Twardziok S.O."/>
            <person name="Deal K.R."/>
            <person name="Huo N."/>
            <person name="Zhu T."/>
            <person name="Wang L."/>
            <person name="Wang Y."/>
            <person name="McGuire P.E."/>
            <person name="Liu S."/>
            <person name="Long H."/>
            <person name="Ramasamy R.K."/>
            <person name="Rodriguez J.C."/>
            <person name="Van S.L."/>
            <person name="Yuan L."/>
            <person name="Wang Z."/>
            <person name="Xia Z."/>
            <person name="Xiao L."/>
            <person name="Anderson O.D."/>
            <person name="Ouyang S."/>
            <person name="Liang Y."/>
            <person name="Zimin A.V."/>
            <person name="Pertea G."/>
            <person name="Qi P."/>
            <person name="Bennetzen J.L."/>
            <person name="Dai X."/>
            <person name="Dawson M.W."/>
            <person name="Muller H.G."/>
            <person name="Kugler K."/>
            <person name="Rivarola-Duarte L."/>
            <person name="Spannagl M."/>
            <person name="Mayer K.F.X."/>
            <person name="Lu F.H."/>
            <person name="Bevan M.W."/>
            <person name="Leroy P."/>
            <person name="Li P."/>
            <person name="You F.M."/>
            <person name="Sun Q."/>
            <person name="Liu Z."/>
            <person name="Lyons E."/>
            <person name="Wicker T."/>
            <person name="Salzberg S.L."/>
            <person name="Devos K.M."/>
            <person name="Dvorak J."/>
        </authorList>
    </citation>
    <scope>NUCLEOTIDE SEQUENCE [LARGE SCALE GENOMIC DNA]</scope>
    <source>
        <strain evidence="1">cv. AL8/78</strain>
    </source>
</reference>
<proteinExistence type="predicted"/>
<reference evidence="1" key="4">
    <citation type="submission" date="2019-03" db="UniProtKB">
        <authorList>
            <consortium name="EnsemblPlants"/>
        </authorList>
    </citation>
    <scope>IDENTIFICATION</scope>
</reference>